<dbReference type="InterPro" id="IPR011992">
    <property type="entry name" value="EF-hand-dom_pair"/>
</dbReference>
<evidence type="ECO:0000256" key="4">
    <source>
        <dbReference type="ARBA" id="ARBA00022568"/>
    </source>
</evidence>
<protein>
    <submittedName>
        <fullName evidence="17">Cacna1d protein</fullName>
    </submittedName>
</protein>
<dbReference type="EMBL" id="CAJNDS010001535">
    <property type="protein sequence ID" value="CAE7264059.1"/>
    <property type="molecule type" value="Genomic_DNA"/>
</dbReference>
<evidence type="ECO:0000313" key="18">
    <source>
        <dbReference type="Proteomes" id="UP000604046"/>
    </source>
</evidence>
<evidence type="ECO:0000256" key="8">
    <source>
        <dbReference type="ARBA" id="ARBA00022882"/>
    </source>
</evidence>
<feature type="transmembrane region" description="Helical" evidence="15">
    <location>
        <begin position="185"/>
        <end position="205"/>
    </location>
</feature>
<dbReference type="SUPFAM" id="SSF47473">
    <property type="entry name" value="EF-hand"/>
    <property type="match status" value="1"/>
</dbReference>
<keyword evidence="3" id="KW-0597">Phosphoprotein</keyword>
<dbReference type="GO" id="GO:0005509">
    <property type="term" value="F:calcium ion binding"/>
    <property type="evidence" value="ECO:0007669"/>
    <property type="project" value="InterPro"/>
</dbReference>
<dbReference type="Gene3D" id="1.20.120.350">
    <property type="entry name" value="Voltage-gated potassium channels. Chain C"/>
    <property type="match status" value="1"/>
</dbReference>
<dbReference type="InterPro" id="IPR027359">
    <property type="entry name" value="Volt_channel_dom_sf"/>
</dbReference>
<dbReference type="OrthoDB" id="416585at2759"/>
<evidence type="ECO:0000256" key="14">
    <source>
        <dbReference type="SAM" id="Coils"/>
    </source>
</evidence>
<proteinExistence type="predicted"/>
<evidence type="ECO:0000256" key="9">
    <source>
        <dbReference type="ARBA" id="ARBA00022989"/>
    </source>
</evidence>
<keyword evidence="8" id="KW-0851">Voltage-gated channel</keyword>
<accession>A0A812MC41</accession>
<sequence>MAAMNPPTAAMRTSLDAEVAEIQLRVDTGWLSKEEAHKLKTLLKMGQSIVRTSDKDRNWTHNTDALLKEYLLVREENTPLKKVLNAIGYSWLQRQLRAADAKKEAVNTSLFVHIVESDYFESAMGLVMFANAIMIGFQVSSTDDDENSAHIYEILDFVFTTIFVVELVLRYCCEGWRWWFRGSNIFDVVVVLATNVIPVWILGPLGVDPALVRPFAVLRLFRLVKLMKFIRKYRSLRTLWNLFQGVLGSGKILLYTVLVMGTTLFIWSVLAVVLIGQDPRSKDHPDVILYFSNVPDAVFTLFQIVTMDSWTAISRPIGALNPIAALVIGFNILIVELCLLNLVTATIVNAAFQRQQDDHEMVAREQKIKSDRLIDEVRTLFMEMDKSGTGSLNHEEYLDAVSENPQIQTKLITLEIDDAEELWDLIDLGTGSIEVEQFAQGLRIIAGEVKAKDLFTINRRVGNALNRLQVAEREMERQVSLADEMQSDIQAVTRQLTKSTQNLVNFMHNVSRCIPRSKVLLKPSAAEEQRIEILDKVKPILGPNMGQVSRLFFSNRGKRAMQRKHVNITGTSRPRSDRNMLVASQCFRYMDVNELRTPDTRTKRTEGLQGLVAWDVGFTFWEKKVGASKLTGFSELLACPLPGYSPGQIVEDDLRVAAEPFEDPSVMKIQPGMPSPAEHLMDVLGARQILPMLGKASRTPEDGFPPSMRMNVQGSLVFSPARPADPPLGFEPLLLEVLPTLDAAQTSTLVLMAGATASTAEVKMAGQLMPGSLPLCRLDDCHDVVFSGSSVSSTPGTIIDEAEGLLSCPLPQASSVWAGLSGRSTCNLRVSLNGGVHWSEPPLALTVLAQPTLFDASEVRTSADKFCEECTILDLVGSHFNNAVGINNDRSPRCFLGDFEGTVLSVTHNVTSCSFHGGRVRLRPDKASGAVARPDSSDLPVFEVRVILDDVFVPTEVERSVLEGSASFYSQDVYCQWHVYAISGEGVGSLPVLIDAGQPTFAMRCAADPEAERFCSCSQTAVGCGPHEHLVTCMSPVLPTELAEARNVEYEAKLLLSVDSGRSCACNKGLGFRV</sequence>
<keyword evidence="6 15" id="KW-0812">Transmembrane</keyword>
<feature type="transmembrane region" description="Helical" evidence="15">
    <location>
        <begin position="252"/>
        <end position="275"/>
    </location>
</feature>
<keyword evidence="11 15" id="KW-0472">Membrane</keyword>
<dbReference type="PANTHER" id="PTHR45628:SF7">
    <property type="entry name" value="VOLTAGE-DEPENDENT CALCIUM CHANNEL TYPE A SUBUNIT ALPHA-1"/>
    <property type="match status" value="1"/>
</dbReference>
<organism evidence="17 18">
    <name type="scientific">Symbiodinium natans</name>
    <dbReference type="NCBI Taxonomy" id="878477"/>
    <lineage>
        <taxon>Eukaryota</taxon>
        <taxon>Sar</taxon>
        <taxon>Alveolata</taxon>
        <taxon>Dinophyceae</taxon>
        <taxon>Suessiales</taxon>
        <taxon>Symbiodiniaceae</taxon>
        <taxon>Symbiodinium</taxon>
    </lineage>
</organism>
<dbReference type="AlphaFoldDB" id="A0A812MC41"/>
<gene>
    <name evidence="17" type="primary">Cacna1d</name>
    <name evidence="17" type="ORF">SNAT2548_LOCUS13897</name>
</gene>
<evidence type="ECO:0000256" key="2">
    <source>
        <dbReference type="ARBA" id="ARBA00022448"/>
    </source>
</evidence>
<feature type="coiled-coil region" evidence="14">
    <location>
        <begin position="468"/>
        <end position="502"/>
    </location>
</feature>
<reference evidence="17" key="1">
    <citation type="submission" date="2021-02" db="EMBL/GenBank/DDBJ databases">
        <authorList>
            <person name="Dougan E. K."/>
            <person name="Rhodes N."/>
            <person name="Thang M."/>
            <person name="Chan C."/>
        </authorList>
    </citation>
    <scope>NUCLEOTIDE SEQUENCE</scope>
</reference>
<keyword evidence="13" id="KW-0407">Ion channel</keyword>
<evidence type="ECO:0000256" key="5">
    <source>
        <dbReference type="ARBA" id="ARBA00022673"/>
    </source>
</evidence>
<feature type="transmembrane region" description="Helical" evidence="15">
    <location>
        <begin position="119"/>
        <end position="139"/>
    </location>
</feature>
<keyword evidence="12" id="KW-0325">Glycoprotein</keyword>
<evidence type="ECO:0000256" key="3">
    <source>
        <dbReference type="ARBA" id="ARBA00022553"/>
    </source>
</evidence>
<evidence type="ECO:0000259" key="16">
    <source>
        <dbReference type="PROSITE" id="PS50222"/>
    </source>
</evidence>
<dbReference type="GO" id="GO:0098703">
    <property type="term" value="P:calcium ion import across plasma membrane"/>
    <property type="evidence" value="ECO:0007669"/>
    <property type="project" value="TreeGrafter"/>
</dbReference>
<dbReference type="InterPro" id="IPR005821">
    <property type="entry name" value="Ion_trans_dom"/>
</dbReference>
<evidence type="ECO:0000256" key="11">
    <source>
        <dbReference type="ARBA" id="ARBA00023136"/>
    </source>
</evidence>
<keyword evidence="10" id="KW-0406">Ion transport</keyword>
<keyword evidence="4" id="KW-0109">Calcium transport</keyword>
<dbReference type="GO" id="GO:0008331">
    <property type="term" value="F:high voltage-gated calcium channel activity"/>
    <property type="evidence" value="ECO:0007669"/>
    <property type="project" value="TreeGrafter"/>
</dbReference>
<feature type="transmembrane region" description="Helical" evidence="15">
    <location>
        <begin position="319"/>
        <end position="343"/>
    </location>
</feature>
<dbReference type="SUPFAM" id="SSF81324">
    <property type="entry name" value="Voltage-gated potassium channels"/>
    <property type="match status" value="1"/>
</dbReference>
<evidence type="ECO:0000313" key="17">
    <source>
        <dbReference type="EMBL" id="CAE7264059.1"/>
    </source>
</evidence>
<evidence type="ECO:0000256" key="1">
    <source>
        <dbReference type="ARBA" id="ARBA00004141"/>
    </source>
</evidence>
<dbReference type="PROSITE" id="PS50222">
    <property type="entry name" value="EF_HAND_2"/>
    <property type="match status" value="1"/>
</dbReference>
<dbReference type="InterPro" id="IPR002048">
    <property type="entry name" value="EF_hand_dom"/>
</dbReference>
<comment type="caution">
    <text evidence="17">The sequence shown here is derived from an EMBL/GenBank/DDBJ whole genome shotgun (WGS) entry which is preliminary data.</text>
</comment>
<keyword evidence="5" id="KW-0107">Calcium channel</keyword>
<evidence type="ECO:0000256" key="12">
    <source>
        <dbReference type="ARBA" id="ARBA00023180"/>
    </source>
</evidence>
<name>A0A812MC41_9DINO</name>
<keyword evidence="18" id="KW-1185">Reference proteome</keyword>
<evidence type="ECO:0000256" key="7">
    <source>
        <dbReference type="ARBA" id="ARBA00022837"/>
    </source>
</evidence>
<keyword evidence="9 15" id="KW-1133">Transmembrane helix</keyword>
<keyword evidence="14" id="KW-0175">Coiled coil</keyword>
<feature type="domain" description="EF-hand" evidence="16">
    <location>
        <begin position="372"/>
        <end position="407"/>
    </location>
</feature>
<dbReference type="Gene3D" id="1.10.238.10">
    <property type="entry name" value="EF-hand"/>
    <property type="match status" value="1"/>
</dbReference>
<dbReference type="GO" id="GO:0005891">
    <property type="term" value="C:voltage-gated calcium channel complex"/>
    <property type="evidence" value="ECO:0007669"/>
    <property type="project" value="TreeGrafter"/>
</dbReference>
<evidence type="ECO:0000256" key="15">
    <source>
        <dbReference type="SAM" id="Phobius"/>
    </source>
</evidence>
<dbReference type="PROSITE" id="PS00018">
    <property type="entry name" value="EF_HAND_1"/>
    <property type="match status" value="1"/>
</dbReference>
<comment type="subcellular location">
    <subcellularLocation>
        <location evidence="1">Membrane</location>
        <topology evidence="1">Multi-pass membrane protein</topology>
    </subcellularLocation>
</comment>
<dbReference type="InterPro" id="IPR050599">
    <property type="entry name" value="VDCC_alpha-1_subunit"/>
</dbReference>
<feature type="transmembrane region" description="Helical" evidence="15">
    <location>
        <begin position="151"/>
        <end position="173"/>
    </location>
</feature>
<dbReference type="Gene3D" id="1.10.287.70">
    <property type="match status" value="1"/>
</dbReference>
<dbReference type="InterPro" id="IPR018247">
    <property type="entry name" value="EF_Hand_1_Ca_BS"/>
</dbReference>
<evidence type="ECO:0000256" key="6">
    <source>
        <dbReference type="ARBA" id="ARBA00022692"/>
    </source>
</evidence>
<evidence type="ECO:0000256" key="10">
    <source>
        <dbReference type="ARBA" id="ARBA00023065"/>
    </source>
</evidence>
<keyword evidence="2" id="KW-0813">Transport</keyword>
<evidence type="ECO:0000256" key="13">
    <source>
        <dbReference type="ARBA" id="ARBA00023303"/>
    </source>
</evidence>
<dbReference type="PANTHER" id="PTHR45628">
    <property type="entry name" value="VOLTAGE-DEPENDENT CALCIUM CHANNEL TYPE A SUBUNIT ALPHA-1"/>
    <property type="match status" value="1"/>
</dbReference>
<keyword evidence="7" id="KW-0106">Calcium</keyword>
<dbReference type="Pfam" id="PF00520">
    <property type="entry name" value="Ion_trans"/>
    <property type="match status" value="1"/>
</dbReference>
<dbReference type="Proteomes" id="UP000604046">
    <property type="component" value="Unassembled WGS sequence"/>
</dbReference>